<evidence type="ECO:0000259" key="1">
    <source>
        <dbReference type="PROSITE" id="PS51841"/>
    </source>
</evidence>
<proteinExistence type="predicted"/>
<dbReference type="Pfam" id="PF10042">
    <property type="entry name" value="DUF2278"/>
    <property type="match status" value="1"/>
</dbReference>
<dbReference type="EMBL" id="JBEPEK010000349">
    <property type="protein sequence ID" value="MER7184606.1"/>
    <property type="molecule type" value="Genomic_DNA"/>
</dbReference>
<dbReference type="InterPro" id="IPR019268">
    <property type="entry name" value="DUF2278"/>
</dbReference>
<dbReference type="SUPFAM" id="SSF74853">
    <property type="entry name" value="Lamin A/C globular tail domain"/>
    <property type="match status" value="1"/>
</dbReference>
<comment type="caution">
    <text evidence="2">The sequence shown here is derived from an EMBL/GenBank/DDBJ whole genome shotgun (WGS) entry which is preliminary data.</text>
</comment>
<gene>
    <name evidence="2" type="ORF">ABT404_34960</name>
</gene>
<reference evidence="2 3" key="1">
    <citation type="submission" date="2024-06" db="EMBL/GenBank/DDBJ databases">
        <title>The Natural Products Discovery Center: Release of the First 8490 Sequenced Strains for Exploring Actinobacteria Biosynthetic Diversity.</title>
        <authorList>
            <person name="Kalkreuter E."/>
            <person name="Kautsar S.A."/>
            <person name="Yang D."/>
            <person name="Bader C.D."/>
            <person name="Teijaro C.N."/>
            <person name="Fluegel L."/>
            <person name="Davis C.M."/>
            <person name="Simpson J.R."/>
            <person name="Lauterbach L."/>
            <person name="Steele A.D."/>
            <person name="Gui C."/>
            <person name="Meng S."/>
            <person name="Li G."/>
            <person name="Viehrig K."/>
            <person name="Ye F."/>
            <person name="Su P."/>
            <person name="Kiefer A.F."/>
            <person name="Nichols A."/>
            <person name="Cepeda A.J."/>
            <person name="Yan W."/>
            <person name="Fan B."/>
            <person name="Jiang Y."/>
            <person name="Adhikari A."/>
            <person name="Zheng C.-J."/>
            <person name="Schuster L."/>
            <person name="Cowan T.M."/>
            <person name="Smanski M.J."/>
            <person name="Chevrette M.G."/>
            <person name="De Carvalho L.P.S."/>
            <person name="Shen B."/>
        </authorList>
    </citation>
    <scope>NUCLEOTIDE SEQUENCE [LARGE SCALE GENOMIC DNA]</scope>
    <source>
        <strain evidence="2 3">NPDC000234</strain>
    </source>
</reference>
<protein>
    <submittedName>
        <fullName evidence="2">DUF2278 family protein</fullName>
    </submittedName>
</protein>
<feature type="domain" description="LTD" evidence="1">
    <location>
        <begin position="223"/>
        <end position="328"/>
    </location>
</feature>
<dbReference type="Proteomes" id="UP001474181">
    <property type="component" value="Unassembled WGS sequence"/>
</dbReference>
<keyword evidence="3" id="KW-1185">Reference proteome</keyword>
<dbReference type="RefSeq" id="WP_350786873.1">
    <property type="nucleotide sequence ID" value="NZ_JBEPEK010000349.1"/>
</dbReference>
<name>A0ABV1X6G9_9ACTN</name>
<evidence type="ECO:0000313" key="2">
    <source>
        <dbReference type="EMBL" id="MER7184606.1"/>
    </source>
</evidence>
<dbReference type="PROSITE" id="PS51841">
    <property type="entry name" value="LTD"/>
    <property type="match status" value="1"/>
</dbReference>
<dbReference type="InterPro" id="IPR036415">
    <property type="entry name" value="Lamin_tail_dom_sf"/>
</dbReference>
<accession>A0ABV1X6G9</accession>
<organism evidence="2 3">
    <name type="scientific">Streptomyces hyaluromycini</name>
    <dbReference type="NCBI Taxonomy" id="1377993"/>
    <lineage>
        <taxon>Bacteria</taxon>
        <taxon>Bacillati</taxon>
        <taxon>Actinomycetota</taxon>
        <taxon>Actinomycetes</taxon>
        <taxon>Kitasatosporales</taxon>
        <taxon>Streptomycetaceae</taxon>
        <taxon>Streptomyces</taxon>
    </lineage>
</organism>
<dbReference type="InterPro" id="IPR001322">
    <property type="entry name" value="Lamin_tail_dom"/>
</dbReference>
<evidence type="ECO:0000313" key="3">
    <source>
        <dbReference type="Proteomes" id="UP001474181"/>
    </source>
</evidence>
<sequence length="340" mass="36109">MPLKTYGVLITRAVDTRREGAADTPHYQIHLTDDAGVHYRAAVNVLSQQKPADLLYLVDDDLKHPITARLDGLTSGWNTLPPGPGGPNLDFVRGNLFDPAHLRTLPADASGPDNDLADLLDHYVRRAVGDPDARLYVFGERFGPEPSVKDKVFGFLPGNGVHDIHMNQGNSGRFTSDDGVWQDGGLLIRFPGDGQAAERWVGIFLAFQSQAWHTDDATGHTLPGVDTSRPAPGDRPVRIVAALVNPVGPAPEAETVTLLNASSAPVDLTGWRLLDRIGQASPVPAGPLAAGAALAVPLSDGAQLGNHGGEISLLDAAGLKADGVSYTAEQATREGWWVVF</sequence>